<evidence type="ECO:0000256" key="3">
    <source>
        <dbReference type="ARBA" id="ARBA00022471"/>
    </source>
</evidence>
<accession>A0AAW1X6W8</accession>
<evidence type="ECO:0000313" key="7">
    <source>
        <dbReference type="EMBL" id="KAK9931365.1"/>
    </source>
</evidence>
<dbReference type="PANTHER" id="PTHR35630">
    <property type="entry name" value="LEGUMINOSIN GROUP486 SECRETED PEPTIDE"/>
    <property type="match status" value="1"/>
</dbReference>
<proteinExistence type="inferred from homology"/>
<sequence>MLPQSQLFFLLIALLSFTSILGSFEGLDKKFLPRVHVLNDLPPNSEPLNVLCKSRNTYIGERDLNVGDDFTWNAKENALYYCRAFWVRFFASWHAVQPKRDNGKAAVFWLVNEHGFFLSWDNTTWVKKSVWETE</sequence>
<evidence type="ECO:0000256" key="6">
    <source>
        <dbReference type="SAM" id="SignalP"/>
    </source>
</evidence>
<comment type="similarity">
    <text evidence="2">Belongs to the plant self-incompatibility (S1) protein family.</text>
</comment>
<dbReference type="PANTHER" id="PTHR35630:SF1">
    <property type="entry name" value="LEGUMINOSIN GROUP486 SECRETED PEPTIDE"/>
    <property type="match status" value="1"/>
</dbReference>
<dbReference type="AlphaFoldDB" id="A0AAW1X6W8"/>
<evidence type="ECO:0000313" key="8">
    <source>
        <dbReference type="Proteomes" id="UP001457282"/>
    </source>
</evidence>
<keyword evidence="4" id="KW-0964">Secreted</keyword>
<keyword evidence="3" id="KW-0713">Self-incompatibility</keyword>
<feature type="signal peptide" evidence="6">
    <location>
        <begin position="1"/>
        <end position="22"/>
    </location>
</feature>
<evidence type="ECO:0008006" key="9">
    <source>
        <dbReference type="Google" id="ProtNLM"/>
    </source>
</evidence>
<name>A0AAW1X6W8_RUBAR</name>
<keyword evidence="5 6" id="KW-0732">Signal</keyword>
<protein>
    <recommendedName>
        <fullName evidence="9">S-protein homolog</fullName>
    </recommendedName>
</protein>
<gene>
    <name evidence="7" type="ORF">M0R45_018642</name>
</gene>
<organism evidence="7 8">
    <name type="scientific">Rubus argutus</name>
    <name type="common">Southern blackberry</name>
    <dbReference type="NCBI Taxonomy" id="59490"/>
    <lineage>
        <taxon>Eukaryota</taxon>
        <taxon>Viridiplantae</taxon>
        <taxon>Streptophyta</taxon>
        <taxon>Embryophyta</taxon>
        <taxon>Tracheophyta</taxon>
        <taxon>Spermatophyta</taxon>
        <taxon>Magnoliopsida</taxon>
        <taxon>eudicotyledons</taxon>
        <taxon>Gunneridae</taxon>
        <taxon>Pentapetalae</taxon>
        <taxon>rosids</taxon>
        <taxon>fabids</taxon>
        <taxon>Rosales</taxon>
        <taxon>Rosaceae</taxon>
        <taxon>Rosoideae</taxon>
        <taxon>Rosoideae incertae sedis</taxon>
        <taxon>Rubus</taxon>
    </lineage>
</organism>
<evidence type="ECO:0000256" key="1">
    <source>
        <dbReference type="ARBA" id="ARBA00004613"/>
    </source>
</evidence>
<evidence type="ECO:0000256" key="5">
    <source>
        <dbReference type="ARBA" id="ARBA00022729"/>
    </source>
</evidence>
<dbReference type="EMBL" id="JBEDUW010000004">
    <property type="protein sequence ID" value="KAK9931365.1"/>
    <property type="molecule type" value="Genomic_DNA"/>
</dbReference>
<dbReference type="Proteomes" id="UP001457282">
    <property type="component" value="Unassembled WGS sequence"/>
</dbReference>
<dbReference type="GO" id="GO:0005576">
    <property type="term" value="C:extracellular region"/>
    <property type="evidence" value="ECO:0007669"/>
    <property type="project" value="UniProtKB-SubCell"/>
</dbReference>
<feature type="chain" id="PRO_5043665634" description="S-protein homolog" evidence="6">
    <location>
        <begin position="23"/>
        <end position="134"/>
    </location>
</feature>
<reference evidence="7 8" key="1">
    <citation type="journal article" date="2023" name="G3 (Bethesda)">
        <title>A chromosome-length genome assembly and annotation of blackberry (Rubus argutus, cv. 'Hillquist').</title>
        <authorList>
            <person name="Bruna T."/>
            <person name="Aryal R."/>
            <person name="Dudchenko O."/>
            <person name="Sargent D.J."/>
            <person name="Mead D."/>
            <person name="Buti M."/>
            <person name="Cavallini A."/>
            <person name="Hytonen T."/>
            <person name="Andres J."/>
            <person name="Pham M."/>
            <person name="Weisz D."/>
            <person name="Mascagni F."/>
            <person name="Usai G."/>
            <person name="Natali L."/>
            <person name="Bassil N."/>
            <person name="Fernandez G.E."/>
            <person name="Lomsadze A."/>
            <person name="Armour M."/>
            <person name="Olukolu B."/>
            <person name="Poorten T."/>
            <person name="Britton C."/>
            <person name="Davik J."/>
            <person name="Ashrafi H."/>
            <person name="Aiden E.L."/>
            <person name="Borodovsky M."/>
            <person name="Worthington M."/>
        </authorList>
    </citation>
    <scope>NUCLEOTIDE SEQUENCE [LARGE SCALE GENOMIC DNA]</scope>
    <source>
        <strain evidence="7">PI 553951</strain>
    </source>
</reference>
<comment type="subcellular location">
    <subcellularLocation>
        <location evidence="1">Secreted</location>
    </subcellularLocation>
</comment>
<dbReference type="Pfam" id="PF05938">
    <property type="entry name" value="Self-incomp_S1"/>
    <property type="match status" value="1"/>
</dbReference>
<dbReference type="GO" id="GO:0060320">
    <property type="term" value="P:rejection of self pollen"/>
    <property type="evidence" value="ECO:0007669"/>
    <property type="project" value="UniProtKB-KW"/>
</dbReference>
<evidence type="ECO:0000256" key="4">
    <source>
        <dbReference type="ARBA" id="ARBA00022525"/>
    </source>
</evidence>
<evidence type="ECO:0000256" key="2">
    <source>
        <dbReference type="ARBA" id="ARBA00005581"/>
    </source>
</evidence>
<keyword evidence="8" id="KW-1185">Reference proteome</keyword>
<dbReference type="InterPro" id="IPR010264">
    <property type="entry name" value="Self-incomp_S1"/>
</dbReference>
<comment type="caution">
    <text evidence="7">The sequence shown here is derived from an EMBL/GenBank/DDBJ whole genome shotgun (WGS) entry which is preliminary data.</text>
</comment>